<evidence type="ECO:0000256" key="3">
    <source>
        <dbReference type="ARBA" id="ARBA00022490"/>
    </source>
</evidence>
<dbReference type="RefSeq" id="WP_079725051.1">
    <property type="nucleotide sequence ID" value="NZ_BMCL01000001.1"/>
</dbReference>
<evidence type="ECO:0000256" key="2">
    <source>
        <dbReference type="ARBA" id="ARBA00004752"/>
    </source>
</evidence>
<evidence type="ECO:0000256" key="6">
    <source>
        <dbReference type="ARBA" id="ARBA00022741"/>
    </source>
</evidence>
<dbReference type="InterPro" id="IPR013221">
    <property type="entry name" value="Mur_ligase_cen"/>
</dbReference>
<comment type="subcellular location">
    <subcellularLocation>
        <location evidence="1 12">Cytoplasm</location>
    </subcellularLocation>
</comment>
<reference evidence="14 15" key="1">
    <citation type="submission" date="2017-02" db="EMBL/GenBank/DDBJ databases">
        <authorList>
            <person name="Peterson S.W."/>
        </authorList>
    </citation>
    <scope>NUCLEOTIDE SEQUENCE [LARGE SCALE GENOMIC DNA]</scope>
    <source>
        <strain evidence="14 15">P15</strain>
    </source>
</reference>
<feature type="domain" description="Mur ligase central" evidence="13">
    <location>
        <begin position="120"/>
        <end position="289"/>
    </location>
</feature>
<keyword evidence="15" id="KW-1185">Reference proteome</keyword>
<keyword evidence="11 12" id="KW-0961">Cell wall biogenesis/degradation</keyword>
<dbReference type="EMBL" id="FUZV01000002">
    <property type="protein sequence ID" value="SKC76949.1"/>
    <property type="molecule type" value="Genomic_DNA"/>
</dbReference>
<evidence type="ECO:0000313" key="15">
    <source>
        <dbReference type="Proteomes" id="UP000190341"/>
    </source>
</evidence>
<dbReference type="InterPro" id="IPR005762">
    <property type="entry name" value="MurD"/>
</dbReference>
<dbReference type="UniPathway" id="UPA00219"/>
<comment type="pathway">
    <text evidence="2 12">Cell wall biogenesis; peptidoglycan biosynthesis.</text>
</comment>
<keyword evidence="3 12" id="KW-0963">Cytoplasm</keyword>
<dbReference type="Pfam" id="PF08245">
    <property type="entry name" value="Mur_ligase_M"/>
    <property type="match status" value="1"/>
</dbReference>
<sequence>MRISQLEGLRVALWGWGREGRAAHEAIRARLPALPLTLFCNEEEARSAEALKDAGLRVLTELSAQALSAFDVVIKSPGISPYKPEAQAAAAQGTRFIGGTALWFGEHADADGVAPDTICVTGTKGKSTTTSLLAHLLRAAGKRTALVGNIGLPLLEVLDPQPAPEVWAIELSSYQTVDVAASGARPQVAIVLNLFPEHLDWHGSQQRYIEDKLALVTQAHPRIAVLNAADPQLASLSLPQSDVRWFNQAAGWHLRGDDLYRGDAFVMDTRSVPVPGRHNRSNLCAVLTALEAIGVDAIAIAAAARDFQPLPNRLQWLGERDGYGYVNDSISTTPHASLAALECYGDRPVALLLGGHDRGLDWQEFAVHMQQHAPPVIVTMGANGPRIHGLLAPLAAQGRFQLAEAADLPQAMQRARALLPAPGVILLSPGAPSFGQYRDYVARGRHFAELAGFDPALITQIAGIGIQ</sequence>
<dbReference type="SUPFAM" id="SSF53244">
    <property type="entry name" value="MurD-like peptide ligases, peptide-binding domain"/>
    <property type="match status" value="1"/>
</dbReference>
<dbReference type="GO" id="GO:0005524">
    <property type="term" value="F:ATP binding"/>
    <property type="evidence" value="ECO:0007669"/>
    <property type="project" value="UniProtKB-UniRule"/>
</dbReference>
<dbReference type="HAMAP" id="MF_00639">
    <property type="entry name" value="MurD"/>
    <property type="match status" value="1"/>
</dbReference>
<comment type="similarity">
    <text evidence="12">Belongs to the MurCDEF family. MurD2 subfamily.</text>
</comment>
<comment type="catalytic activity">
    <reaction evidence="12">
        <text>UDP-N-acetyl-alpha-D-muramoyl-L-alanine + L-glutamate + ATP = UDP-N-acetyl-alpha-D-muramoyl-L-alanyl-L-glutamate + ADP + phosphate + H(+)</text>
        <dbReference type="Rhea" id="RHEA:58816"/>
        <dbReference type="ChEBI" id="CHEBI:15378"/>
        <dbReference type="ChEBI" id="CHEBI:29985"/>
        <dbReference type="ChEBI" id="CHEBI:30616"/>
        <dbReference type="ChEBI" id="CHEBI:43474"/>
        <dbReference type="ChEBI" id="CHEBI:83898"/>
        <dbReference type="ChEBI" id="CHEBI:142725"/>
        <dbReference type="ChEBI" id="CHEBI:456216"/>
        <dbReference type="EC" id="6.3.2.53"/>
    </reaction>
</comment>
<evidence type="ECO:0000256" key="4">
    <source>
        <dbReference type="ARBA" id="ARBA00022598"/>
    </source>
</evidence>
<dbReference type="SUPFAM" id="SSF53623">
    <property type="entry name" value="MurD-like peptide ligases, catalytic domain"/>
    <property type="match status" value="1"/>
</dbReference>
<comment type="function">
    <text evidence="12">Cell wall formation. Catalyzes the addition of L-glutamate to the nucleotide precursor UDP-N-acetylmuramoyl-L-alanine.</text>
</comment>
<dbReference type="InterPro" id="IPR036565">
    <property type="entry name" value="Mur-like_cat_sf"/>
</dbReference>
<dbReference type="GO" id="GO:0051301">
    <property type="term" value="P:cell division"/>
    <property type="evidence" value="ECO:0007669"/>
    <property type="project" value="UniProtKB-KW"/>
</dbReference>
<keyword evidence="8 12" id="KW-0133">Cell shape</keyword>
<dbReference type="PANTHER" id="PTHR43692">
    <property type="entry name" value="UDP-N-ACETYLMURAMOYLALANINE--D-GLUTAMATE LIGASE"/>
    <property type="match status" value="1"/>
</dbReference>
<dbReference type="HAMAP" id="MF_02208">
    <property type="entry name" value="MurD2_subfam"/>
    <property type="match status" value="1"/>
</dbReference>
<dbReference type="InterPro" id="IPR036615">
    <property type="entry name" value="Mur_ligase_C_dom_sf"/>
</dbReference>
<dbReference type="PANTHER" id="PTHR43692:SF1">
    <property type="entry name" value="UDP-N-ACETYLMURAMOYLALANINE--D-GLUTAMATE LIGASE"/>
    <property type="match status" value="1"/>
</dbReference>
<keyword evidence="7 12" id="KW-0067">ATP-binding</keyword>
<dbReference type="GO" id="GO:0005737">
    <property type="term" value="C:cytoplasm"/>
    <property type="evidence" value="ECO:0007669"/>
    <property type="project" value="UniProtKB-SubCell"/>
</dbReference>
<evidence type="ECO:0000256" key="5">
    <source>
        <dbReference type="ARBA" id="ARBA00022618"/>
    </source>
</evidence>
<dbReference type="GO" id="GO:0071555">
    <property type="term" value="P:cell wall organization"/>
    <property type="evidence" value="ECO:0007669"/>
    <property type="project" value="UniProtKB-KW"/>
</dbReference>
<evidence type="ECO:0000313" key="14">
    <source>
        <dbReference type="EMBL" id="SKC76949.1"/>
    </source>
</evidence>
<keyword evidence="10 12" id="KW-0131">Cell cycle</keyword>
<dbReference type="AlphaFoldDB" id="A0A1T5LN48"/>
<keyword evidence="6 12" id="KW-0547">Nucleotide-binding</keyword>
<keyword evidence="4 12" id="KW-0436">Ligase</keyword>
<evidence type="ECO:0000256" key="10">
    <source>
        <dbReference type="ARBA" id="ARBA00023306"/>
    </source>
</evidence>
<dbReference type="PROSITE" id="PS01011">
    <property type="entry name" value="FOLYLPOLYGLU_SYNT_1"/>
    <property type="match status" value="1"/>
</dbReference>
<gene>
    <name evidence="12" type="primary">murD2</name>
    <name evidence="14" type="ORF">SAMN06296058_2726</name>
</gene>
<keyword evidence="9 12" id="KW-0573">Peptidoglycan synthesis</keyword>
<evidence type="ECO:0000256" key="11">
    <source>
        <dbReference type="ARBA" id="ARBA00023316"/>
    </source>
</evidence>
<dbReference type="InterPro" id="IPR018109">
    <property type="entry name" value="Folylpolyglutamate_synth_CS"/>
</dbReference>
<organism evidence="14 15">
    <name type="scientific">Pseudoxanthomonas indica</name>
    <dbReference type="NCBI Taxonomy" id="428993"/>
    <lineage>
        <taxon>Bacteria</taxon>
        <taxon>Pseudomonadati</taxon>
        <taxon>Pseudomonadota</taxon>
        <taxon>Gammaproteobacteria</taxon>
        <taxon>Lysobacterales</taxon>
        <taxon>Lysobacteraceae</taxon>
        <taxon>Pseudoxanthomonas</taxon>
    </lineage>
</organism>
<feature type="binding site" evidence="12">
    <location>
        <begin position="122"/>
        <end position="128"/>
    </location>
    <ligand>
        <name>ATP</name>
        <dbReference type="ChEBI" id="CHEBI:30616"/>
    </ligand>
</feature>
<name>A0A1T5LN48_9GAMM</name>
<dbReference type="GO" id="GO:0008764">
    <property type="term" value="F:UDP-N-acetylmuramoylalanine-D-glutamate ligase activity"/>
    <property type="evidence" value="ECO:0007669"/>
    <property type="project" value="InterPro"/>
</dbReference>
<dbReference type="SUPFAM" id="SSF51984">
    <property type="entry name" value="MurCD N-terminal domain"/>
    <property type="match status" value="1"/>
</dbReference>
<evidence type="ECO:0000256" key="9">
    <source>
        <dbReference type="ARBA" id="ARBA00022984"/>
    </source>
</evidence>
<evidence type="ECO:0000256" key="7">
    <source>
        <dbReference type="ARBA" id="ARBA00022840"/>
    </source>
</evidence>
<proteinExistence type="inferred from homology"/>
<keyword evidence="5 12" id="KW-0132">Cell division</keyword>
<dbReference type="OrthoDB" id="9809796at2"/>
<dbReference type="GO" id="GO:0004326">
    <property type="term" value="F:tetrahydrofolylpolyglutamate synthase activity"/>
    <property type="evidence" value="ECO:0007669"/>
    <property type="project" value="InterPro"/>
</dbReference>
<accession>A0A1T5LN48</accession>
<dbReference type="GO" id="GO:0008360">
    <property type="term" value="P:regulation of cell shape"/>
    <property type="evidence" value="ECO:0007669"/>
    <property type="project" value="UniProtKB-KW"/>
</dbReference>
<dbReference type="Gene3D" id="3.90.190.20">
    <property type="entry name" value="Mur ligase, C-terminal domain"/>
    <property type="match status" value="1"/>
</dbReference>
<dbReference type="Proteomes" id="UP000190341">
    <property type="component" value="Unassembled WGS sequence"/>
</dbReference>
<dbReference type="Gene3D" id="3.40.1190.10">
    <property type="entry name" value="Mur-like, catalytic domain"/>
    <property type="match status" value="1"/>
</dbReference>
<dbReference type="NCBIfam" id="TIGR01087">
    <property type="entry name" value="murD"/>
    <property type="match status" value="1"/>
</dbReference>
<dbReference type="STRING" id="428993.SAMN06296058_2726"/>
<dbReference type="InterPro" id="IPR043687">
    <property type="entry name" value="MurD2"/>
</dbReference>
<protein>
    <recommendedName>
        <fullName evidence="12">UDP-N-acetylmuramoyl-L-alanine--L-glutamate ligase</fullName>
        <ecNumber evidence="12">6.3.2.53</ecNumber>
    </recommendedName>
    <alternativeName>
        <fullName evidence="12">UDP-N-acetylmuramoyl-L-alanyl-L-glutamate synthetase</fullName>
        <shortName evidence="12">UDP-MurNAc-L-Ala-L-Glu synthetase</shortName>
    </alternativeName>
</protein>
<evidence type="ECO:0000256" key="8">
    <source>
        <dbReference type="ARBA" id="ARBA00022960"/>
    </source>
</evidence>
<evidence type="ECO:0000256" key="12">
    <source>
        <dbReference type="HAMAP-Rule" id="MF_02208"/>
    </source>
</evidence>
<evidence type="ECO:0000256" key="1">
    <source>
        <dbReference type="ARBA" id="ARBA00004496"/>
    </source>
</evidence>
<evidence type="ECO:0000259" key="13">
    <source>
        <dbReference type="Pfam" id="PF08245"/>
    </source>
</evidence>
<dbReference type="Gene3D" id="3.40.50.720">
    <property type="entry name" value="NAD(P)-binding Rossmann-like Domain"/>
    <property type="match status" value="1"/>
</dbReference>
<dbReference type="GO" id="GO:0009252">
    <property type="term" value="P:peptidoglycan biosynthetic process"/>
    <property type="evidence" value="ECO:0007669"/>
    <property type="project" value="UniProtKB-UniRule"/>
</dbReference>
<dbReference type="EC" id="6.3.2.53" evidence="12"/>